<dbReference type="OrthoDB" id="268316at2157"/>
<dbReference type="PATRIC" id="fig|797209.4.peg.3476"/>
<reference evidence="2" key="3">
    <citation type="submission" date="2016-11" db="EMBL/GenBank/DDBJ databases">
        <authorList>
            <person name="Jaros S."/>
            <person name="Januszkiewicz K."/>
            <person name="Wedrychowicz H."/>
        </authorList>
    </citation>
    <scope>NUCLEOTIDE SEQUENCE [LARGE SCALE GENOMIC DNA]</scope>
    <source>
        <strain evidence="2">DX253</strain>
    </source>
</reference>
<gene>
    <name evidence="2" type="ORF">SAMN05444342_3116</name>
    <name evidence="1" type="ORF">ZOD2009_17750</name>
</gene>
<proteinExistence type="predicted"/>
<organism evidence="1 3">
    <name type="scientific">Haladaptatus paucihalophilus DX253</name>
    <dbReference type="NCBI Taxonomy" id="797209"/>
    <lineage>
        <taxon>Archaea</taxon>
        <taxon>Methanobacteriati</taxon>
        <taxon>Methanobacteriota</taxon>
        <taxon>Stenosarchaea group</taxon>
        <taxon>Halobacteria</taxon>
        <taxon>Halobacteriales</taxon>
        <taxon>Haladaptataceae</taxon>
        <taxon>Haladaptatus</taxon>
    </lineage>
</organism>
<dbReference type="Proteomes" id="UP000003751">
    <property type="component" value="Unassembled WGS sequence"/>
</dbReference>
<evidence type="ECO:0000313" key="1">
    <source>
        <dbReference type="EMBL" id="EFW90724.1"/>
    </source>
</evidence>
<reference evidence="1 3" key="1">
    <citation type="journal article" date="2014" name="ISME J.">
        <title>Trehalose/2-sulfotrehalose biosynthesis and glycine-betaine uptake are widely spread mechanisms for osmoadaptation in the Halobacteriales.</title>
        <authorList>
            <person name="Youssef N.H."/>
            <person name="Savage-Ashlock K.N."/>
            <person name="McCully A.L."/>
            <person name="Luedtke B."/>
            <person name="Shaw E.I."/>
            <person name="Hoff W.D."/>
            <person name="Elshahed M.S."/>
        </authorList>
    </citation>
    <scope>NUCLEOTIDE SEQUENCE [LARGE SCALE GENOMIC DNA]</scope>
    <source>
        <strain evidence="1 3">DX253</strain>
    </source>
</reference>
<name>E7QXL1_HALPU</name>
<evidence type="ECO:0000313" key="3">
    <source>
        <dbReference type="Proteomes" id="UP000003751"/>
    </source>
</evidence>
<dbReference type="EMBL" id="AEMG01000020">
    <property type="protein sequence ID" value="EFW90724.1"/>
    <property type="molecule type" value="Genomic_DNA"/>
</dbReference>
<accession>E7QXL1</accession>
<dbReference type="Proteomes" id="UP000184203">
    <property type="component" value="Unassembled WGS sequence"/>
</dbReference>
<reference evidence="4" key="2">
    <citation type="submission" date="2016-11" db="EMBL/GenBank/DDBJ databases">
        <authorList>
            <person name="Varghese N."/>
            <person name="Submissions S."/>
        </authorList>
    </citation>
    <scope>NUCLEOTIDE SEQUENCE [LARGE SCALE GENOMIC DNA]</scope>
    <source>
        <strain evidence="4">DX253</strain>
    </source>
</reference>
<protein>
    <submittedName>
        <fullName evidence="1">Uncharacterized protein</fullName>
    </submittedName>
</protein>
<dbReference type="EMBL" id="FRAN01000005">
    <property type="protein sequence ID" value="SHL16989.1"/>
    <property type="molecule type" value="Genomic_DNA"/>
</dbReference>
<dbReference type="RefSeq" id="WP_007982087.1">
    <property type="nucleotide sequence ID" value="NZ_AEMG01000020.1"/>
</dbReference>
<sequence length="319" mass="35179">MSSSSFDATALSSLPAFAALETAPVLVGRKDGASIQMSDLYFENQLSVLRNLDSASFTDRIAALEESYEIVQNASIHLNSLSVGTLEHAANNVHETYRSMPETKRLRSAFPGDCLTVPEFVRTGGNGIDFGLRAYFFREGDAPDAGEIIRRNVVGVVEDTEREFERYQGGLHGYPECCIDAFMDRSPEAPAPEVRSVEALSCIREDRIGARGASITDILPDFFEDPHAYAFFSRKFFPEPGCATAEERGRDVFEGLTTAFPETMVRDSFRLNYALCYTLAHSLTPEGGKLPRVGSLGTEHVYAYLPLKNALSVPRYRSA</sequence>
<evidence type="ECO:0000313" key="2">
    <source>
        <dbReference type="EMBL" id="SHL16989.1"/>
    </source>
</evidence>
<dbReference type="AlphaFoldDB" id="E7QXL1"/>
<keyword evidence="4" id="KW-1185">Reference proteome</keyword>
<evidence type="ECO:0000313" key="4">
    <source>
        <dbReference type="Proteomes" id="UP000184203"/>
    </source>
</evidence>